<dbReference type="Pfam" id="PF01826">
    <property type="entry name" value="TIL"/>
    <property type="match status" value="1"/>
</dbReference>
<dbReference type="InterPro" id="IPR002919">
    <property type="entry name" value="TIL_dom"/>
</dbReference>
<dbReference type="CDD" id="cd19941">
    <property type="entry name" value="TIL"/>
    <property type="match status" value="1"/>
</dbReference>
<name>A0A815Q613_9BILA</name>
<keyword evidence="1" id="KW-0732">Signal</keyword>
<dbReference type="Proteomes" id="UP000663860">
    <property type="component" value="Unassembled WGS sequence"/>
</dbReference>
<dbReference type="AlphaFoldDB" id="A0A815Q613"/>
<evidence type="ECO:0000256" key="1">
    <source>
        <dbReference type="SAM" id="SignalP"/>
    </source>
</evidence>
<evidence type="ECO:0000313" key="4">
    <source>
        <dbReference type="Proteomes" id="UP000663860"/>
    </source>
</evidence>
<evidence type="ECO:0000259" key="2">
    <source>
        <dbReference type="Pfam" id="PF01826"/>
    </source>
</evidence>
<protein>
    <recommendedName>
        <fullName evidence="2">TIL domain-containing protein</fullName>
    </recommendedName>
</protein>
<organism evidence="3 4">
    <name type="scientific">Adineta steineri</name>
    <dbReference type="NCBI Taxonomy" id="433720"/>
    <lineage>
        <taxon>Eukaryota</taxon>
        <taxon>Metazoa</taxon>
        <taxon>Spiralia</taxon>
        <taxon>Gnathifera</taxon>
        <taxon>Rotifera</taxon>
        <taxon>Eurotatoria</taxon>
        <taxon>Bdelloidea</taxon>
        <taxon>Adinetida</taxon>
        <taxon>Adinetidae</taxon>
        <taxon>Adineta</taxon>
    </lineage>
</organism>
<dbReference type="EMBL" id="CAJNOE010001908">
    <property type="protein sequence ID" value="CAF1457544.1"/>
    <property type="molecule type" value="Genomic_DNA"/>
</dbReference>
<feature type="chain" id="PRO_5032568382" description="TIL domain-containing protein" evidence="1">
    <location>
        <begin position="20"/>
        <end position="91"/>
    </location>
</feature>
<dbReference type="InterPro" id="IPR036084">
    <property type="entry name" value="Ser_inhib-like_sf"/>
</dbReference>
<dbReference type="SUPFAM" id="SSF57567">
    <property type="entry name" value="Serine protease inhibitors"/>
    <property type="match status" value="1"/>
</dbReference>
<comment type="caution">
    <text evidence="3">The sequence shown here is derived from an EMBL/GenBank/DDBJ whole genome shotgun (WGS) entry which is preliminary data.</text>
</comment>
<evidence type="ECO:0000313" key="3">
    <source>
        <dbReference type="EMBL" id="CAF1457544.1"/>
    </source>
</evidence>
<dbReference type="Gene3D" id="2.10.25.10">
    <property type="entry name" value="Laminin"/>
    <property type="match status" value="1"/>
</dbReference>
<gene>
    <name evidence="3" type="ORF">IZO911_LOCUS42729</name>
</gene>
<feature type="signal peptide" evidence="1">
    <location>
        <begin position="1"/>
        <end position="19"/>
    </location>
</feature>
<reference evidence="3" key="1">
    <citation type="submission" date="2021-02" db="EMBL/GenBank/DDBJ databases">
        <authorList>
            <person name="Nowell W R."/>
        </authorList>
    </citation>
    <scope>NUCLEOTIDE SEQUENCE</scope>
</reference>
<accession>A0A815Q613</accession>
<sequence length="91" mass="10190">MAYMKYIIFLLSIICITDAAVTCGTNEYVERCGRPFSCQPTCAEPNRTVACSMFICARGCECNKGYVRMTEQDEDNPCIEITQCPGQIINK</sequence>
<feature type="domain" description="TIL" evidence="2">
    <location>
        <begin position="23"/>
        <end position="84"/>
    </location>
</feature>
<proteinExistence type="predicted"/>